<sequence length="1046" mass="118638">MAVIELEADGKVRCHICLEFNKWEYKGKWVLKASFSGHARHPIHLKALQNQEELLIGTAPEVSENYATLQDVIMDSPPKGQNKDASHLGMNDTQEQEMWKNFDGQFELEELEVDLYEQKCKDFDQHVDEYGLWGGLEGLPGGDLENIEELWQENEQDDLLSELLEHTSLKGEEETTALGNKTESADTTWFPYLSKLAFLLDTIDNLPRLRISTSFMKVLLWLLKVQKSLKRENIIPTVHWKSPRGHTYSFNDPRATVANDWANPLVAKHICRYPVLAQDGIISEVWHDEPAGLRDGRMVIPVRWLEDESGTVYCDAWEIKLDKQTNLSKIQDEKVVMIALSDLEYNMLDLEDKCIMPEWCPETVASGHVSRMPNPDRELANGDPIYSAFIDVFGDDVSGNRSKSWNKHWNIYITHRNLPCQLLYQQCHIHFTSTSTYATVPEQFHGIKEIIDQQAHHNAQPGESRCAKDTLAEIERQVKAACLGVAQTVKDLQTNSGIKDTFTQHWIEELIEQSRGMQRSQPLRPIAKIQDELTKWISEKKAAVYNPFLTLIGFDVSSDTPVEILHTILLGIIKYVWYLLHSKWNDLHKKLYSDCLQATDTSGLSISAIRANYIMQYANSLIGRQLKTLVQVNAFHIYDLVEPLQFAFMKAIGKLSALLWFPEICNLDEYLADVEMAAANVLDIAGHIDPSKIILKIKYHLLAYLRQDIIRFGPLLGVATETYESFNAIFQFCSILSNHLAPSHDIALQLAEQETLQHILSGGTWLSVTEASEWKRPAQSVTNFLSNNPFLLVLLDYGCDTTAVAQAPGSIKLEPHKRSQNRTKNARISLKLADTYAAQAVNLPETMQNSKIKWYHGKSTLSQAQDICAVGTWIFAKSPFSSTAPPVTGKILEILQDKDATMSFIMMDLFQTIMFQYNVQHDCQAACCITSRRQAIIEERVQTELSESFIEHQPLDRFLVNTHAFHNAHLLRATLPRDLTIPIAYSTDCNAHHSSMSEKLQGTRQEADDKKKATADLEKVAEADMVGPLVNAGKKRRRKVAPIGEE</sequence>
<feature type="compositionally biased region" description="Polar residues" evidence="1">
    <location>
        <begin position="995"/>
        <end position="1004"/>
    </location>
</feature>
<dbReference type="AlphaFoldDB" id="A0A409XUG2"/>
<organism evidence="2 3">
    <name type="scientific">Psilocybe cyanescens</name>
    <dbReference type="NCBI Taxonomy" id="93625"/>
    <lineage>
        <taxon>Eukaryota</taxon>
        <taxon>Fungi</taxon>
        <taxon>Dikarya</taxon>
        <taxon>Basidiomycota</taxon>
        <taxon>Agaricomycotina</taxon>
        <taxon>Agaricomycetes</taxon>
        <taxon>Agaricomycetidae</taxon>
        <taxon>Agaricales</taxon>
        <taxon>Agaricineae</taxon>
        <taxon>Strophariaceae</taxon>
        <taxon>Psilocybe</taxon>
    </lineage>
</organism>
<evidence type="ECO:0000256" key="1">
    <source>
        <dbReference type="SAM" id="MobiDB-lite"/>
    </source>
</evidence>
<protein>
    <submittedName>
        <fullName evidence="2">Uncharacterized protein</fullName>
    </submittedName>
</protein>
<gene>
    <name evidence="2" type="ORF">CVT25_000600</name>
</gene>
<evidence type="ECO:0000313" key="3">
    <source>
        <dbReference type="Proteomes" id="UP000283269"/>
    </source>
</evidence>
<comment type="caution">
    <text evidence="2">The sequence shown here is derived from an EMBL/GenBank/DDBJ whole genome shotgun (WGS) entry which is preliminary data.</text>
</comment>
<proteinExistence type="predicted"/>
<dbReference type="PANTHER" id="PTHR31912">
    <property type="entry name" value="IP13529P"/>
    <property type="match status" value="1"/>
</dbReference>
<keyword evidence="3" id="KW-1185">Reference proteome</keyword>
<accession>A0A409XUG2</accession>
<name>A0A409XUG2_PSICY</name>
<feature type="compositionally biased region" description="Basic and acidic residues" evidence="1">
    <location>
        <begin position="1005"/>
        <end position="1015"/>
    </location>
</feature>
<reference evidence="2 3" key="1">
    <citation type="journal article" date="2018" name="Evol. Lett.">
        <title>Horizontal gene cluster transfer increased hallucinogenic mushroom diversity.</title>
        <authorList>
            <person name="Reynolds H.T."/>
            <person name="Vijayakumar V."/>
            <person name="Gluck-Thaler E."/>
            <person name="Korotkin H.B."/>
            <person name="Matheny P.B."/>
            <person name="Slot J.C."/>
        </authorList>
    </citation>
    <scope>NUCLEOTIDE SEQUENCE [LARGE SCALE GENOMIC DNA]</scope>
    <source>
        <strain evidence="2 3">2631</strain>
    </source>
</reference>
<dbReference type="Proteomes" id="UP000283269">
    <property type="component" value="Unassembled WGS sequence"/>
</dbReference>
<dbReference type="OrthoDB" id="2506088at2759"/>
<dbReference type="STRING" id="93625.A0A409XUG2"/>
<dbReference type="PANTHER" id="PTHR31912:SF34">
    <property type="entry name" value="NOTOCHORD-RELATED PROTEIN"/>
    <property type="match status" value="1"/>
</dbReference>
<feature type="region of interest" description="Disordered" evidence="1">
    <location>
        <begin position="995"/>
        <end position="1015"/>
    </location>
</feature>
<dbReference type="EMBL" id="NHYD01000364">
    <property type="protein sequence ID" value="PPQ94368.1"/>
    <property type="molecule type" value="Genomic_DNA"/>
</dbReference>
<evidence type="ECO:0000313" key="2">
    <source>
        <dbReference type="EMBL" id="PPQ94368.1"/>
    </source>
</evidence>
<dbReference type="InParanoid" id="A0A409XUG2"/>